<evidence type="ECO:0000313" key="1">
    <source>
        <dbReference type="EMBL" id="ATP21322.1"/>
    </source>
</evidence>
<dbReference type="RefSeq" id="WP_048936441.1">
    <property type="nucleotide sequence ID" value="NZ_CP020925.1"/>
</dbReference>
<dbReference type="EMBL" id="CP047218">
    <property type="protein sequence ID" value="QHD69925.1"/>
    <property type="molecule type" value="Genomic_DNA"/>
</dbReference>
<dbReference type="EMBL" id="CP020925">
    <property type="protein sequence ID" value="ATP21322.1"/>
    <property type="molecule type" value="Genomic_DNA"/>
</dbReference>
<evidence type="ECO:0000313" key="2">
    <source>
        <dbReference type="EMBL" id="QHD69925.1"/>
    </source>
</evidence>
<dbReference type="Proteomes" id="UP000464086">
    <property type="component" value="Chromosome"/>
</dbReference>
<reference evidence="2 4" key="2">
    <citation type="submission" date="2019-12" db="EMBL/GenBank/DDBJ databases">
        <title>Functional and genomic insights into the Sphingobium yanoikuyae YC-JY1, a bacterium efficiently degrading bisphenol A.</title>
        <authorList>
            <person name="Jia Y."/>
            <person name="Li X."/>
            <person name="Wang J."/>
            <person name="Eltoukhy A."/>
            <person name="Lamraoui I."/>
            <person name="Yan Y."/>
        </authorList>
    </citation>
    <scope>NUCLEOTIDE SEQUENCE [LARGE SCALE GENOMIC DNA]</scope>
    <source>
        <strain evidence="2 4">YC-JY1</strain>
    </source>
</reference>
<dbReference type="AlphaFoldDB" id="A0A0J9D613"/>
<gene>
    <name evidence="1" type="ORF">BV87_00795</name>
    <name evidence="2" type="ORF">GS397_24790</name>
</gene>
<dbReference type="Proteomes" id="UP000037029">
    <property type="component" value="Chromosome"/>
</dbReference>
<reference evidence="1 3" key="1">
    <citation type="submission" date="2017-04" db="EMBL/GenBank/DDBJ databases">
        <title>Characterization, genome and methylation analysis of a phthalic acid esters degrading strain Sphingobium yanoikuyae SHJ.</title>
        <authorList>
            <person name="Feng L."/>
        </authorList>
    </citation>
    <scope>NUCLEOTIDE SEQUENCE [LARGE SCALE GENOMIC DNA]</scope>
    <source>
        <strain evidence="1 3">SHJ</strain>
    </source>
</reference>
<organism evidence="1 3">
    <name type="scientific">Sphingobium yanoikuyae</name>
    <name type="common">Sphingomonas yanoikuyae</name>
    <dbReference type="NCBI Taxonomy" id="13690"/>
    <lineage>
        <taxon>Bacteria</taxon>
        <taxon>Pseudomonadati</taxon>
        <taxon>Pseudomonadota</taxon>
        <taxon>Alphaproteobacteria</taxon>
        <taxon>Sphingomonadales</taxon>
        <taxon>Sphingomonadaceae</taxon>
        <taxon>Sphingobium</taxon>
    </lineage>
</organism>
<proteinExistence type="predicted"/>
<protein>
    <submittedName>
        <fullName evidence="1">Uncharacterized protein</fullName>
    </submittedName>
</protein>
<sequence>MSDKLDTLGPLMNEIGQELASLVGGDPDGVFLYVEIGDGWVSPSVFKDEGDVVRYYNPRDTNLSDMLWEAWYLEPDDPNMRWSVLEYEVRDRKFHVSLKYPEEVNVEIVDDERRETVLRARFGDKPVIYPPPPKSAFELQP</sequence>
<evidence type="ECO:0000313" key="3">
    <source>
        <dbReference type="Proteomes" id="UP000037029"/>
    </source>
</evidence>
<name>A0A0J9D613_SPHYA</name>
<accession>A0A0J9D613</accession>
<evidence type="ECO:0000313" key="4">
    <source>
        <dbReference type="Proteomes" id="UP000464086"/>
    </source>
</evidence>